<feature type="compositionally biased region" description="Polar residues" evidence="8">
    <location>
        <begin position="610"/>
        <end position="622"/>
    </location>
</feature>
<feature type="non-terminal residue" evidence="9">
    <location>
        <position position="1"/>
    </location>
</feature>
<comment type="function">
    <text evidence="7">Mitochondrial ribosome (mitoribosome) assembly factor. Binds at the interface of the head and body domains of the mitochondrial small ribosomal subunit (mt-SSU), occluding the mRNA channel and preventing compaction of the head domain towards the body. Probable inactive methyltransferase: retains the characteristic folding and ability to bind S-adenosyl-L-methionine, but it probably lost its methyltransferase activity.</text>
</comment>
<keyword evidence="10" id="KW-1185">Reference proteome</keyword>
<keyword evidence="5" id="KW-0411">Iron-sulfur</keyword>
<evidence type="ECO:0000256" key="7">
    <source>
        <dbReference type="ARBA" id="ARBA00045681"/>
    </source>
</evidence>
<keyword evidence="4" id="KW-0408">Iron</keyword>
<evidence type="ECO:0000256" key="6">
    <source>
        <dbReference type="ARBA" id="ARBA00023128"/>
    </source>
</evidence>
<proteinExistence type="predicted"/>
<dbReference type="PANTHER" id="PTHR13184:SF5">
    <property type="entry name" value="METHYLTRANSFERASE-LIKE PROTEIN 17, MITOCHONDRIAL"/>
    <property type="match status" value="1"/>
</dbReference>
<dbReference type="Pfam" id="PF09243">
    <property type="entry name" value="Rsm22"/>
    <property type="match status" value="1"/>
</dbReference>
<evidence type="ECO:0000256" key="8">
    <source>
        <dbReference type="SAM" id="MobiDB-lite"/>
    </source>
</evidence>
<dbReference type="InterPro" id="IPR029063">
    <property type="entry name" value="SAM-dependent_MTases_sf"/>
</dbReference>
<feature type="region of interest" description="Disordered" evidence="8">
    <location>
        <begin position="598"/>
        <end position="622"/>
    </location>
</feature>
<protein>
    <recommendedName>
        <fullName evidence="11">Methyltransferase-like protein 17, mitochondrial</fullName>
    </recommendedName>
</protein>
<keyword evidence="2" id="KW-0479">Metal-binding</keyword>
<name>A0ABN8PMT1_9CNID</name>
<evidence type="ECO:0000256" key="2">
    <source>
        <dbReference type="ARBA" id="ARBA00022723"/>
    </source>
</evidence>
<dbReference type="SUPFAM" id="SSF53335">
    <property type="entry name" value="S-adenosyl-L-methionine-dependent methyltransferases"/>
    <property type="match status" value="1"/>
</dbReference>
<dbReference type="PANTHER" id="PTHR13184">
    <property type="entry name" value="37S RIBOSOMAL PROTEIN S22"/>
    <property type="match status" value="1"/>
</dbReference>
<dbReference type="InterPro" id="IPR052571">
    <property type="entry name" value="Mt_RNA_Methyltransferase"/>
</dbReference>
<comment type="caution">
    <text evidence="9">The sequence shown here is derived from an EMBL/GenBank/DDBJ whole genome shotgun (WGS) entry which is preliminary data.</text>
</comment>
<evidence type="ECO:0000313" key="9">
    <source>
        <dbReference type="EMBL" id="CAH3144430.1"/>
    </source>
</evidence>
<keyword evidence="3" id="KW-0809">Transit peptide</keyword>
<feature type="region of interest" description="Disordered" evidence="8">
    <location>
        <begin position="155"/>
        <end position="179"/>
    </location>
</feature>
<feature type="region of interest" description="Disordered" evidence="8">
    <location>
        <begin position="222"/>
        <end position="243"/>
    </location>
</feature>
<sequence>ELEQVVHTSQDRSSTASLHCRNHVKLKGKSAPEPKAHMAGAYPGFISIKHLGVLLLPPGRDASPSQGYPPAVLSSSFSTIHVEPSKSEEEINTRIEKHAYGKTGLEKRNKEADGLFYLKTVYLPDQLEKNLKQFLKKFPKKLVENDGRKLARHIKNRGRPTEQTWQKYRESKRRREVLAESEVNPEDILKLESQERENVLFDEQFEDISEDEENELYEDYESINLSDGNTQDDDGKRVDDEDGNETDEIMATETDNNVLNVTSSKVKNTKKPKRAEYKVIRYNKRESVAYAASRIPASYGATLRVFHEISRREPDFKPETLLDFGSGTGMGVWAAHEKWGDSIREYQCVDVSQDMNNVVEYLLRGGEGLNKSLHIPRVYFKRFLPVSNLITYNVVVASYALSEIPKVSLRQMAIRSLWGKTSDFLVIIEHGNSEGFEITSDARTLVLKEGGYETAEGETSANEEHHIFDPAAEEMERGFVFSPCPHDVECARSDAETRDHPCNFEQRVQLAFCQKNTRLKKYGFHTERFSYIVLRKGQRDPVEKAWPRVLQPVRLRRRHVICKLCCSSGDLKQKILTRKKDSDIYKCARHLTKWGDLLPDPEDRQRPVKNRSTVTKEVSSSQ</sequence>
<keyword evidence="6" id="KW-0496">Mitochondrion</keyword>
<organism evidence="9 10">
    <name type="scientific">Porites evermanni</name>
    <dbReference type="NCBI Taxonomy" id="104178"/>
    <lineage>
        <taxon>Eukaryota</taxon>
        <taxon>Metazoa</taxon>
        <taxon>Cnidaria</taxon>
        <taxon>Anthozoa</taxon>
        <taxon>Hexacorallia</taxon>
        <taxon>Scleractinia</taxon>
        <taxon>Fungiina</taxon>
        <taxon>Poritidae</taxon>
        <taxon>Porites</taxon>
    </lineage>
</organism>
<comment type="subcellular location">
    <subcellularLocation>
        <location evidence="1">Mitochondrion</location>
    </subcellularLocation>
</comment>
<evidence type="ECO:0000313" key="10">
    <source>
        <dbReference type="Proteomes" id="UP001159427"/>
    </source>
</evidence>
<evidence type="ECO:0000256" key="4">
    <source>
        <dbReference type="ARBA" id="ARBA00023004"/>
    </source>
</evidence>
<evidence type="ECO:0008006" key="11">
    <source>
        <dbReference type="Google" id="ProtNLM"/>
    </source>
</evidence>
<evidence type="ECO:0000256" key="5">
    <source>
        <dbReference type="ARBA" id="ARBA00023014"/>
    </source>
</evidence>
<dbReference type="InterPro" id="IPR015324">
    <property type="entry name" value="Ribosomal_Rsm22-like"/>
</dbReference>
<reference evidence="9 10" key="1">
    <citation type="submission" date="2022-05" db="EMBL/GenBank/DDBJ databases">
        <authorList>
            <consortium name="Genoscope - CEA"/>
            <person name="William W."/>
        </authorList>
    </citation>
    <scope>NUCLEOTIDE SEQUENCE [LARGE SCALE GENOMIC DNA]</scope>
</reference>
<evidence type="ECO:0000256" key="3">
    <source>
        <dbReference type="ARBA" id="ARBA00022946"/>
    </source>
</evidence>
<gene>
    <name evidence="9" type="ORF">PEVE_00043184</name>
</gene>
<dbReference type="EMBL" id="CALNXI010000872">
    <property type="protein sequence ID" value="CAH3144430.1"/>
    <property type="molecule type" value="Genomic_DNA"/>
</dbReference>
<evidence type="ECO:0000256" key="1">
    <source>
        <dbReference type="ARBA" id="ARBA00004173"/>
    </source>
</evidence>
<accession>A0ABN8PMT1</accession>
<dbReference type="Proteomes" id="UP001159427">
    <property type="component" value="Unassembled WGS sequence"/>
</dbReference>